<gene>
    <name evidence="1" type="ORF">MAE02_48430</name>
</gene>
<accession>A0A512BZ98</accession>
<keyword evidence="2" id="KW-1185">Reference proteome</keyword>
<comment type="caution">
    <text evidence="1">The sequence shown here is derived from an EMBL/GenBank/DDBJ whole genome shotgun (WGS) entry which is preliminary data.</text>
</comment>
<name>A0A512BZ98_9HYPH</name>
<evidence type="ECO:0000313" key="1">
    <source>
        <dbReference type="EMBL" id="GEO17147.1"/>
    </source>
</evidence>
<sequence length="94" mass="10043">MLPTESSGMAREITDADGITWSCIQAFAGLGNNAEKVDAARVSGHEELVHVVCTPSGGAQSVRVELPDSWEKGLPDDALLRKIHARLSEEQAQS</sequence>
<dbReference type="AlphaFoldDB" id="A0A512BZ98"/>
<dbReference type="Proteomes" id="UP000321085">
    <property type="component" value="Unassembled WGS sequence"/>
</dbReference>
<dbReference type="EMBL" id="BJYU01000090">
    <property type="protein sequence ID" value="GEO17147.1"/>
    <property type="molecule type" value="Genomic_DNA"/>
</dbReference>
<proteinExistence type="predicted"/>
<protein>
    <submittedName>
        <fullName evidence="1">Uncharacterized protein</fullName>
    </submittedName>
</protein>
<evidence type="ECO:0000313" key="2">
    <source>
        <dbReference type="Proteomes" id="UP000321085"/>
    </source>
</evidence>
<reference evidence="1 2" key="1">
    <citation type="submission" date="2019-07" db="EMBL/GenBank/DDBJ databases">
        <title>Whole genome shotgun sequence of Microvirga aerophila NBRC 106136.</title>
        <authorList>
            <person name="Hosoyama A."/>
            <person name="Uohara A."/>
            <person name="Ohji S."/>
            <person name="Ichikawa N."/>
        </authorList>
    </citation>
    <scope>NUCLEOTIDE SEQUENCE [LARGE SCALE GENOMIC DNA]</scope>
    <source>
        <strain evidence="1 2">NBRC 106136</strain>
    </source>
</reference>
<organism evidence="1 2">
    <name type="scientific">Microvirga aerophila</name>
    <dbReference type="NCBI Taxonomy" id="670291"/>
    <lineage>
        <taxon>Bacteria</taxon>
        <taxon>Pseudomonadati</taxon>
        <taxon>Pseudomonadota</taxon>
        <taxon>Alphaproteobacteria</taxon>
        <taxon>Hyphomicrobiales</taxon>
        <taxon>Methylobacteriaceae</taxon>
        <taxon>Microvirga</taxon>
    </lineage>
</organism>